<dbReference type="OrthoDB" id="239449at2759"/>
<evidence type="ECO:0000313" key="2">
    <source>
        <dbReference type="EMBL" id="KPI82881.1"/>
    </source>
</evidence>
<dbReference type="EMBL" id="LJSK01000499">
    <property type="protein sequence ID" value="KPI82881.1"/>
    <property type="molecule type" value="Genomic_DNA"/>
</dbReference>
<proteinExistence type="predicted"/>
<feature type="region of interest" description="Disordered" evidence="1">
    <location>
        <begin position="52"/>
        <end position="76"/>
    </location>
</feature>
<protein>
    <submittedName>
        <fullName evidence="2">Uncharacterized protein</fullName>
    </submittedName>
</protein>
<keyword evidence="3" id="KW-1185">Reference proteome</keyword>
<gene>
    <name evidence="2" type="ORF">ABL78_8103</name>
</gene>
<organism evidence="2 3">
    <name type="scientific">Leptomonas seymouri</name>
    <dbReference type="NCBI Taxonomy" id="5684"/>
    <lineage>
        <taxon>Eukaryota</taxon>
        <taxon>Discoba</taxon>
        <taxon>Euglenozoa</taxon>
        <taxon>Kinetoplastea</taxon>
        <taxon>Metakinetoplastina</taxon>
        <taxon>Trypanosomatida</taxon>
        <taxon>Trypanosomatidae</taxon>
        <taxon>Leishmaniinae</taxon>
        <taxon>Leptomonas</taxon>
    </lineage>
</organism>
<dbReference type="AlphaFoldDB" id="A0A0N1HRG0"/>
<dbReference type="OMA" id="VWCDRLL"/>
<accession>A0A0N1HRG0</accession>
<dbReference type="Proteomes" id="UP000038009">
    <property type="component" value="Unassembled WGS sequence"/>
</dbReference>
<evidence type="ECO:0000313" key="3">
    <source>
        <dbReference type="Proteomes" id="UP000038009"/>
    </source>
</evidence>
<comment type="caution">
    <text evidence="2">The sequence shown here is derived from an EMBL/GenBank/DDBJ whole genome shotgun (WGS) entry which is preliminary data.</text>
</comment>
<name>A0A0N1HRG0_LEPSE</name>
<feature type="compositionally biased region" description="Basic and acidic residues" evidence="1">
    <location>
        <begin position="58"/>
        <end position="72"/>
    </location>
</feature>
<reference evidence="2 3" key="1">
    <citation type="journal article" date="2015" name="PLoS Pathog.">
        <title>Leptomonas seymouri: Adaptations to the Dixenous Life Cycle Analyzed by Genome Sequencing, Transcriptome Profiling and Co-infection with Leishmania donovani.</title>
        <authorList>
            <person name="Kraeva N."/>
            <person name="Butenko A."/>
            <person name="Hlavacova J."/>
            <person name="Kostygov A."/>
            <person name="Myskova J."/>
            <person name="Grybchuk D."/>
            <person name="Lestinova T."/>
            <person name="Votypka J."/>
            <person name="Volf P."/>
            <person name="Opperdoes F."/>
            <person name="Flegontov P."/>
            <person name="Lukes J."/>
            <person name="Yurchenko V."/>
        </authorList>
    </citation>
    <scope>NUCLEOTIDE SEQUENCE [LARGE SCALE GENOMIC DNA]</scope>
    <source>
        <strain evidence="2 3">ATCC 30220</strain>
    </source>
</reference>
<dbReference type="VEuPathDB" id="TriTrypDB:Lsey_0499_0010"/>
<sequence length="345" mass="38836">MRVAQRIELSLKKERVEKLILCLAYHNGTFDPNTRGALATHITQRLLQQCQPGPSDVHNPDVTRANTRDGHGQPRPFYAAHKKQLRYSRRHGRTEKLRTPQTWDTSPVADFMGLWCDRLLLGDDRLPSRCAVLEPRVPPTLWGESIARVAQSHRHLTRGDVLVVRSEASLPFGAVRLQIQTPDAATTVASAQTVDTSTSPPMPCAAPLAASLKLFAGPQRSPWYLQLGIGDDLGAQTLLTAEEMHFSNHLLLPLCTFTAALWTVNPHKASEYVSSLTATPQMLTEARANHRLWRTMQHAMLSTRDTALLRAYVHDEVLDARFSPAQTRYFAETLLRRLHEEELRR</sequence>
<evidence type="ECO:0000256" key="1">
    <source>
        <dbReference type="SAM" id="MobiDB-lite"/>
    </source>
</evidence>